<dbReference type="Proteomes" id="UP001215598">
    <property type="component" value="Unassembled WGS sequence"/>
</dbReference>
<dbReference type="Gene3D" id="3.80.10.10">
    <property type="entry name" value="Ribonuclease Inhibitor"/>
    <property type="match status" value="1"/>
</dbReference>
<comment type="caution">
    <text evidence="1">The sequence shown here is derived from an EMBL/GenBank/DDBJ whole genome shotgun (WGS) entry which is preliminary data.</text>
</comment>
<dbReference type="InterPro" id="IPR032675">
    <property type="entry name" value="LRR_dom_sf"/>
</dbReference>
<sequence length="389" mass="43225">MASTPSTTTVPCIFSLPNELLVAICSMGQEGRVPNFQAAFKSERILSQVSQHFRRVIVGAPALWSLVEADLGVVGSVELAHLYLERSQKCCLWVSLKDPAEVDLDLIADRLSQITLHIHHRIWRLQIAFGPDSWNTVSRAFLGLSPSQLTSLTHLEFRGESYSDSPDAHLFAIVALTAQCTPLVYLYLHLGLVTFPHQHRLAIPSLKHLHLSVQEEEGTPHLLDVMDLFDTPALTSLTFHNTHGDQIFELFNATSLPHASFAAVTTLVFVSNPCTCDEDVDPFTQTIPSPPIRLFPALSSLSLINQCFTSLLVDAILGPTSQPWRLLQTITLCPNRDLEEVHLALDPRRGQIFPTLRLSSELASRVQDWEATDATVEVFDPSELLNFPE</sequence>
<proteinExistence type="predicted"/>
<gene>
    <name evidence="1" type="ORF">B0H16DRAFT_1537457</name>
</gene>
<keyword evidence="2" id="KW-1185">Reference proteome</keyword>
<organism evidence="1 2">
    <name type="scientific">Mycena metata</name>
    <dbReference type="NCBI Taxonomy" id="1033252"/>
    <lineage>
        <taxon>Eukaryota</taxon>
        <taxon>Fungi</taxon>
        <taxon>Dikarya</taxon>
        <taxon>Basidiomycota</taxon>
        <taxon>Agaricomycotina</taxon>
        <taxon>Agaricomycetes</taxon>
        <taxon>Agaricomycetidae</taxon>
        <taxon>Agaricales</taxon>
        <taxon>Marasmiineae</taxon>
        <taxon>Mycenaceae</taxon>
        <taxon>Mycena</taxon>
    </lineage>
</organism>
<reference evidence="1" key="1">
    <citation type="submission" date="2023-03" db="EMBL/GenBank/DDBJ databases">
        <title>Massive genome expansion in bonnet fungi (Mycena s.s.) driven by repeated elements and novel gene families across ecological guilds.</title>
        <authorList>
            <consortium name="Lawrence Berkeley National Laboratory"/>
            <person name="Harder C.B."/>
            <person name="Miyauchi S."/>
            <person name="Viragh M."/>
            <person name="Kuo A."/>
            <person name="Thoen E."/>
            <person name="Andreopoulos B."/>
            <person name="Lu D."/>
            <person name="Skrede I."/>
            <person name="Drula E."/>
            <person name="Henrissat B."/>
            <person name="Morin E."/>
            <person name="Kohler A."/>
            <person name="Barry K."/>
            <person name="LaButti K."/>
            <person name="Morin E."/>
            <person name="Salamov A."/>
            <person name="Lipzen A."/>
            <person name="Mereny Z."/>
            <person name="Hegedus B."/>
            <person name="Baldrian P."/>
            <person name="Stursova M."/>
            <person name="Weitz H."/>
            <person name="Taylor A."/>
            <person name="Grigoriev I.V."/>
            <person name="Nagy L.G."/>
            <person name="Martin F."/>
            <person name="Kauserud H."/>
        </authorList>
    </citation>
    <scope>NUCLEOTIDE SEQUENCE</scope>
    <source>
        <strain evidence="1">CBHHK182m</strain>
    </source>
</reference>
<protein>
    <recommendedName>
        <fullName evidence="3">F-box domain-containing protein</fullName>
    </recommendedName>
</protein>
<evidence type="ECO:0008006" key="3">
    <source>
        <dbReference type="Google" id="ProtNLM"/>
    </source>
</evidence>
<evidence type="ECO:0000313" key="2">
    <source>
        <dbReference type="Proteomes" id="UP001215598"/>
    </source>
</evidence>
<dbReference type="SUPFAM" id="SSF52058">
    <property type="entry name" value="L domain-like"/>
    <property type="match status" value="1"/>
</dbReference>
<dbReference type="EMBL" id="JARKIB010000045">
    <property type="protein sequence ID" value="KAJ7756933.1"/>
    <property type="molecule type" value="Genomic_DNA"/>
</dbReference>
<accession>A0AAD7NEW7</accession>
<dbReference type="AlphaFoldDB" id="A0AAD7NEW7"/>
<name>A0AAD7NEW7_9AGAR</name>
<evidence type="ECO:0000313" key="1">
    <source>
        <dbReference type="EMBL" id="KAJ7756933.1"/>
    </source>
</evidence>